<dbReference type="HOGENOM" id="CLU_053325_2_2_7"/>
<evidence type="ECO:0000259" key="11">
    <source>
        <dbReference type="Pfam" id="PF01618"/>
    </source>
</evidence>
<gene>
    <name evidence="12" type="ORF">SYN_00185</name>
</gene>
<dbReference type="InterPro" id="IPR014163">
    <property type="entry name" value="Tol-Pal_TolQ"/>
</dbReference>
<keyword evidence="6 10" id="KW-1133">Transmembrane helix</keyword>
<evidence type="ECO:0000256" key="6">
    <source>
        <dbReference type="ARBA" id="ARBA00022989"/>
    </source>
</evidence>
<dbReference type="STRING" id="56780.SYN_00185"/>
<dbReference type="NCBIfam" id="TIGR02796">
    <property type="entry name" value="tolQ"/>
    <property type="match status" value="1"/>
</dbReference>
<evidence type="ECO:0000256" key="8">
    <source>
        <dbReference type="ARBA" id="ARBA00023306"/>
    </source>
</evidence>
<comment type="similarity">
    <text evidence="9">Belongs to the exbB/tolQ family.</text>
</comment>
<protein>
    <submittedName>
        <fullName evidence="12">TolQ protein</fullName>
    </submittedName>
</protein>
<dbReference type="FunCoup" id="Q2LRP2">
    <property type="interactions" value="253"/>
</dbReference>
<evidence type="ECO:0000256" key="10">
    <source>
        <dbReference type="SAM" id="Phobius"/>
    </source>
</evidence>
<evidence type="ECO:0000256" key="5">
    <source>
        <dbReference type="ARBA" id="ARBA00022692"/>
    </source>
</evidence>
<dbReference type="InterPro" id="IPR002898">
    <property type="entry name" value="MotA_ExbB_proton_chnl"/>
</dbReference>
<keyword evidence="9" id="KW-0813">Transport</keyword>
<feature type="transmembrane region" description="Helical" evidence="10">
    <location>
        <begin position="151"/>
        <end position="174"/>
    </location>
</feature>
<evidence type="ECO:0000256" key="1">
    <source>
        <dbReference type="ARBA" id="ARBA00004651"/>
    </source>
</evidence>
<evidence type="ECO:0000256" key="7">
    <source>
        <dbReference type="ARBA" id="ARBA00023136"/>
    </source>
</evidence>
<evidence type="ECO:0000256" key="9">
    <source>
        <dbReference type="RuleBase" id="RU004057"/>
    </source>
</evidence>
<dbReference type="InParanoid" id="Q2LRP2"/>
<evidence type="ECO:0000256" key="4">
    <source>
        <dbReference type="ARBA" id="ARBA00022618"/>
    </source>
</evidence>
<dbReference type="GO" id="GO:0017038">
    <property type="term" value="P:protein import"/>
    <property type="evidence" value="ECO:0007669"/>
    <property type="project" value="TreeGrafter"/>
</dbReference>
<comment type="subcellular location">
    <subcellularLocation>
        <location evidence="1">Cell membrane</location>
        <topology evidence="1">Multi-pass membrane protein</topology>
    </subcellularLocation>
    <subcellularLocation>
        <location evidence="9">Membrane</location>
        <topology evidence="9">Multi-pass membrane protein</topology>
    </subcellularLocation>
</comment>
<keyword evidence="13" id="KW-1185">Reference proteome</keyword>
<keyword evidence="9" id="KW-0653">Protein transport</keyword>
<keyword evidence="5 10" id="KW-0812">Transmembrane</keyword>
<dbReference type="eggNOG" id="COG0811">
    <property type="taxonomic scope" value="Bacteria"/>
</dbReference>
<dbReference type="Proteomes" id="UP000001933">
    <property type="component" value="Chromosome"/>
</dbReference>
<evidence type="ECO:0000313" key="13">
    <source>
        <dbReference type="Proteomes" id="UP000001933"/>
    </source>
</evidence>
<keyword evidence="8" id="KW-0131">Cell cycle</keyword>
<proteinExistence type="inferred from homology"/>
<sequence>MKELASVNTVDLGGQLHGSVLSMVMDAGLLVQFVLLVLLLFSVVSWAIIVTKYRSIRKVNAENSLFLDAYMKCSNLADVLPEAKKYSSSTLAGVFRSGYAELVNFAKATQGASFRDRDDAVPSPEIKGLDNVERALNRACSAEATKLEAALGFLATTGSASPFIGLFGTVWGIMDTFRGIGFQGSATLAVVAPGISEALIATAAGLAAAIPAVIFYNYYLNRVKLMTLEMDHFASELINIVERYYIKG</sequence>
<evidence type="ECO:0000256" key="2">
    <source>
        <dbReference type="ARBA" id="ARBA00022475"/>
    </source>
</evidence>
<reference evidence="12 13" key="1">
    <citation type="journal article" date="2007" name="Proc. Natl. Acad. Sci. U.S.A.">
        <title>The genome of Syntrophus aciditrophicus: life at the thermodynamic limit of microbial growth.</title>
        <authorList>
            <person name="McInerney M.J."/>
            <person name="Rohlin L."/>
            <person name="Mouttaki H."/>
            <person name="Kim U."/>
            <person name="Krupp R.S."/>
            <person name="Rios-Hernandez L."/>
            <person name="Sieber J."/>
            <person name="Struchtemeyer C.G."/>
            <person name="Bhattacharyya A."/>
            <person name="Campbell J.W."/>
            <person name="Gunsalus R.P."/>
        </authorList>
    </citation>
    <scope>NUCLEOTIDE SEQUENCE [LARGE SCALE GENOMIC DNA]</scope>
    <source>
        <strain evidence="12 13">SB</strain>
    </source>
</reference>
<keyword evidence="2" id="KW-1003">Cell membrane</keyword>
<accession>Q2LRP2</accession>
<feature type="transmembrane region" description="Helical" evidence="10">
    <location>
        <begin position="194"/>
        <end position="220"/>
    </location>
</feature>
<feature type="domain" description="MotA/TolQ/ExbB proton channel" evidence="11">
    <location>
        <begin position="130"/>
        <end position="231"/>
    </location>
</feature>
<organism evidence="12 13">
    <name type="scientific">Syntrophus aciditrophicus (strain SB)</name>
    <dbReference type="NCBI Taxonomy" id="56780"/>
    <lineage>
        <taxon>Bacteria</taxon>
        <taxon>Pseudomonadati</taxon>
        <taxon>Thermodesulfobacteriota</taxon>
        <taxon>Syntrophia</taxon>
        <taxon>Syntrophales</taxon>
        <taxon>Syntrophaceae</taxon>
        <taxon>Syntrophus</taxon>
    </lineage>
</organism>
<evidence type="ECO:0000313" key="12">
    <source>
        <dbReference type="EMBL" id="ABC76751.1"/>
    </source>
</evidence>
<dbReference type="KEGG" id="sat:SYN_00185"/>
<feature type="transmembrane region" description="Helical" evidence="10">
    <location>
        <begin position="29"/>
        <end position="50"/>
    </location>
</feature>
<dbReference type="GO" id="GO:0051301">
    <property type="term" value="P:cell division"/>
    <property type="evidence" value="ECO:0007669"/>
    <property type="project" value="UniProtKB-KW"/>
</dbReference>
<dbReference type="GO" id="GO:0043213">
    <property type="term" value="P:bacteriocin transport"/>
    <property type="evidence" value="ECO:0007669"/>
    <property type="project" value="InterPro"/>
</dbReference>
<dbReference type="Pfam" id="PF01618">
    <property type="entry name" value="MotA_ExbB"/>
    <property type="match status" value="1"/>
</dbReference>
<dbReference type="PANTHER" id="PTHR30625">
    <property type="entry name" value="PROTEIN TOLQ"/>
    <property type="match status" value="1"/>
</dbReference>
<dbReference type="PANTHER" id="PTHR30625:SF3">
    <property type="entry name" value="TOL-PAL SYSTEM PROTEIN TOLQ"/>
    <property type="match status" value="1"/>
</dbReference>
<keyword evidence="7 10" id="KW-0472">Membrane</keyword>
<dbReference type="RefSeq" id="WP_011416784.1">
    <property type="nucleotide sequence ID" value="NC_007759.1"/>
</dbReference>
<evidence type="ECO:0000256" key="3">
    <source>
        <dbReference type="ARBA" id="ARBA00022519"/>
    </source>
</evidence>
<dbReference type="InterPro" id="IPR050790">
    <property type="entry name" value="ExbB/TolQ_transport"/>
</dbReference>
<keyword evidence="4" id="KW-0132">Cell division</keyword>
<dbReference type="AlphaFoldDB" id="Q2LRP2"/>
<dbReference type="EMBL" id="CP000252">
    <property type="protein sequence ID" value="ABC76751.1"/>
    <property type="molecule type" value="Genomic_DNA"/>
</dbReference>
<dbReference type="GO" id="GO:0005886">
    <property type="term" value="C:plasma membrane"/>
    <property type="evidence" value="ECO:0007669"/>
    <property type="project" value="UniProtKB-SubCell"/>
</dbReference>
<keyword evidence="3" id="KW-0997">Cell inner membrane</keyword>
<name>Q2LRP2_SYNAS</name>